<dbReference type="GO" id="GO:0017038">
    <property type="term" value="P:protein import"/>
    <property type="evidence" value="ECO:0007669"/>
    <property type="project" value="InterPro"/>
</dbReference>
<protein>
    <recommendedName>
        <fullName evidence="5">Tol-Pal system protein TolB</fullName>
    </recommendedName>
</protein>
<feature type="compositionally biased region" description="Basic and acidic residues" evidence="6">
    <location>
        <begin position="419"/>
        <end position="430"/>
    </location>
</feature>
<dbReference type="Pfam" id="PF07676">
    <property type="entry name" value="PD40"/>
    <property type="match status" value="5"/>
</dbReference>
<comment type="caution">
    <text evidence="8">The sequence shown here is derived from an EMBL/GenBank/DDBJ whole genome shotgun (WGS) entry which is preliminary data.</text>
</comment>
<dbReference type="Gene3D" id="3.40.50.10070">
    <property type="entry name" value="TolB, N-terminal domain"/>
    <property type="match status" value="1"/>
</dbReference>
<dbReference type="SUPFAM" id="SSF69304">
    <property type="entry name" value="Tricorn protease N-terminal domain"/>
    <property type="match status" value="1"/>
</dbReference>
<comment type="similarity">
    <text evidence="2 5">Belongs to the TolB family.</text>
</comment>
<dbReference type="GO" id="GO:0042597">
    <property type="term" value="C:periplasmic space"/>
    <property type="evidence" value="ECO:0007669"/>
    <property type="project" value="UniProtKB-SubCell"/>
</dbReference>
<evidence type="ECO:0000256" key="5">
    <source>
        <dbReference type="HAMAP-Rule" id="MF_00671"/>
    </source>
</evidence>
<dbReference type="PATRIC" id="fig|1454004.3.peg.2880"/>
<comment type="subcellular location">
    <subcellularLocation>
        <location evidence="1 5">Periplasm</location>
    </subcellularLocation>
</comment>
<evidence type="ECO:0000256" key="1">
    <source>
        <dbReference type="ARBA" id="ARBA00004418"/>
    </source>
</evidence>
<dbReference type="InterPro" id="IPR007195">
    <property type="entry name" value="TolB_N"/>
</dbReference>
<proteinExistence type="inferred from homology"/>
<keyword evidence="5" id="KW-0132">Cell division</keyword>
<name>A0A011QD72_ACCRE</name>
<evidence type="ECO:0000256" key="2">
    <source>
        <dbReference type="ARBA" id="ARBA00009820"/>
    </source>
</evidence>
<dbReference type="PANTHER" id="PTHR36842">
    <property type="entry name" value="PROTEIN TOLB HOMOLOG"/>
    <property type="match status" value="1"/>
</dbReference>
<accession>A0A011QD72</accession>
<keyword evidence="5" id="KW-0131">Cell cycle</keyword>
<dbReference type="Gene3D" id="2.120.10.30">
    <property type="entry name" value="TolB, C-terminal domain"/>
    <property type="match status" value="1"/>
</dbReference>
<dbReference type="NCBIfam" id="TIGR02800">
    <property type="entry name" value="propeller_TolB"/>
    <property type="match status" value="1"/>
</dbReference>
<dbReference type="InterPro" id="IPR014167">
    <property type="entry name" value="Tol-Pal_TolB"/>
</dbReference>
<sequence precursor="true">MSRTLSQIRRIGLFAVCALALLHASAHAQLTIEITGAGANRIPVAIADFGGDPAASRILTSVIRSDLERSGLFKMIDTGGIAITETSSPIFGDWKSRGADALAAGSIGVSADGRQEARFRLYDVTRETVLGGSAFVTSKPMLRAAGHRIADVIYEKLTGEPGVFSTRIAYVVRVNAARYELHIADADGQNAQVALISKEPIISPSWSPDGDRLAYVSFENKKPVVYVHSLASGKRIVVANFKGSNSAPAWSPDGRRLAVVLSKEGGSQIFIVNADGTGAQRLTSSSAINTEPNFSPDGQFVYFTSDRGGSPQIYRAAIGGGDVQRVSFEGSYNVTPRLSPDGKSMAFISRRDGGFRLSVMDLASRQVQVLTDSYKDESPTFAPNGRMILIATESGGRGVLSAVSTDGRIKQRLSISAGDVREPSAGDVREPAWGPFNK</sequence>
<evidence type="ECO:0000259" key="7">
    <source>
        <dbReference type="Pfam" id="PF04052"/>
    </source>
</evidence>
<dbReference type="SUPFAM" id="SSF52964">
    <property type="entry name" value="TolB, N-terminal domain"/>
    <property type="match status" value="1"/>
</dbReference>
<dbReference type="EMBL" id="JEMY01000038">
    <property type="protein sequence ID" value="EXI86995.1"/>
    <property type="molecule type" value="Genomic_DNA"/>
</dbReference>
<dbReference type="Pfam" id="PF04052">
    <property type="entry name" value="TolB_N"/>
    <property type="match status" value="1"/>
</dbReference>
<reference evidence="8" key="1">
    <citation type="submission" date="2014-02" db="EMBL/GenBank/DDBJ databases">
        <title>Expanding our view of genomic diversity in Candidatus Accumulibacter clades.</title>
        <authorList>
            <person name="Skennerton C.T."/>
            <person name="Barr J.J."/>
            <person name="Slater F.R."/>
            <person name="Bond P.L."/>
            <person name="Tyson G.W."/>
        </authorList>
    </citation>
    <scope>NUCLEOTIDE SEQUENCE [LARGE SCALE GENOMIC DNA]</scope>
</reference>
<comment type="subunit">
    <text evidence="5">The Tol-Pal system is composed of five core proteins: the inner membrane proteins TolA, TolQ and TolR, the periplasmic protein TolB and the outer membrane protein Pal. They form a network linking the inner and outer membranes and the peptidoglycan layer.</text>
</comment>
<feature type="region of interest" description="Disordered" evidence="6">
    <location>
        <begin position="419"/>
        <end position="438"/>
    </location>
</feature>
<evidence type="ECO:0000256" key="4">
    <source>
        <dbReference type="ARBA" id="ARBA00022764"/>
    </source>
</evidence>
<gene>
    <name evidence="5" type="primary">tolB</name>
    <name evidence="8" type="ORF">AW11_02787</name>
</gene>
<organism evidence="8 9">
    <name type="scientific">Accumulibacter regalis</name>
    <dbReference type="NCBI Taxonomy" id="522306"/>
    <lineage>
        <taxon>Bacteria</taxon>
        <taxon>Pseudomonadati</taxon>
        <taxon>Pseudomonadota</taxon>
        <taxon>Betaproteobacteria</taxon>
        <taxon>Candidatus Accumulibacter</taxon>
    </lineage>
</organism>
<dbReference type="Proteomes" id="UP000022141">
    <property type="component" value="Unassembled WGS sequence"/>
</dbReference>
<dbReference type="eggNOG" id="COG0823">
    <property type="taxonomic scope" value="Bacteria"/>
</dbReference>
<dbReference type="HAMAP" id="MF_00671">
    <property type="entry name" value="TolB"/>
    <property type="match status" value="1"/>
</dbReference>
<evidence type="ECO:0000256" key="3">
    <source>
        <dbReference type="ARBA" id="ARBA00022729"/>
    </source>
</evidence>
<dbReference type="STRING" id="1454004.AW11_02787"/>
<evidence type="ECO:0000313" key="9">
    <source>
        <dbReference type="Proteomes" id="UP000022141"/>
    </source>
</evidence>
<feature type="chain" id="PRO_5008979170" description="Tol-Pal system protein TolB" evidence="5">
    <location>
        <begin position="29"/>
        <end position="438"/>
    </location>
</feature>
<feature type="signal peptide" evidence="5">
    <location>
        <begin position="1"/>
        <end position="28"/>
    </location>
</feature>
<dbReference type="InterPro" id="IPR011659">
    <property type="entry name" value="WD40"/>
</dbReference>
<dbReference type="InterPro" id="IPR011042">
    <property type="entry name" value="6-blade_b-propeller_TolB-like"/>
</dbReference>
<keyword evidence="4 5" id="KW-0574">Periplasm</keyword>
<feature type="domain" description="TolB N-terminal" evidence="7">
    <location>
        <begin position="30"/>
        <end position="128"/>
    </location>
</feature>
<dbReference type="AlphaFoldDB" id="A0A011QD72"/>
<dbReference type="GO" id="GO:0051301">
    <property type="term" value="P:cell division"/>
    <property type="evidence" value="ECO:0007669"/>
    <property type="project" value="UniProtKB-UniRule"/>
</dbReference>
<keyword evidence="9" id="KW-1185">Reference proteome</keyword>
<dbReference type="PANTHER" id="PTHR36842:SF1">
    <property type="entry name" value="PROTEIN TOLB"/>
    <property type="match status" value="1"/>
</dbReference>
<keyword evidence="3 5" id="KW-0732">Signal</keyword>
<comment type="function">
    <text evidence="5">Part of the Tol-Pal system, which plays a role in outer membrane invagination during cell division and is important for maintaining outer membrane integrity.</text>
</comment>
<evidence type="ECO:0000313" key="8">
    <source>
        <dbReference type="EMBL" id="EXI86995.1"/>
    </source>
</evidence>
<evidence type="ECO:0000256" key="6">
    <source>
        <dbReference type="SAM" id="MobiDB-lite"/>
    </source>
</evidence>